<dbReference type="InterPro" id="IPR036855">
    <property type="entry name" value="Znf_CCCH_sf"/>
</dbReference>
<keyword evidence="2" id="KW-0677">Repeat</keyword>
<evidence type="ECO:0000259" key="6">
    <source>
        <dbReference type="PROSITE" id="PS50103"/>
    </source>
</evidence>
<feature type="domain" description="C3H1-type" evidence="6">
    <location>
        <begin position="78"/>
        <end position="106"/>
    </location>
</feature>
<sequence>MDPGMMGVMMPQAQMVMNHTNQLNNLYKTQLCKHFQQTKQCHVGKRCHFAHGEHELRKREEPLPLEVTMRMMNIPYNNFKTQTCKNYEKEGKCKFGDKCSYAHGNTDLRNPYENILLQGGSSPRTTPIAQQNPQGQISNQIPLQTPQQIAVQPPIQQVISQSFNGFKLQPSHSLPKINHQENPNMYPTNQTPNLQNFGPQFSQRQMQQYTRRVSENNLYLQSSQGLGRPQILYNHMGMMQTTNPQNIYHNQQQYLPMHQAQQIQNNYYQDAQPQSFSPPKQQYLLNQNFVDDFSPLEPLRNKSLSYDNSLSWSGFPSSAGTNNSNGFNYMLINPSLYDTNEERAEQQAAVNLSFQCQ</sequence>
<organism evidence="7 8">
    <name type="scientific">Stylonychia lemnae</name>
    <name type="common">Ciliate</name>
    <dbReference type="NCBI Taxonomy" id="5949"/>
    <lineage>
        <taxon>Eukaryota</taxon>
        <taxon>Sar</taxon>
        <taxon>Alveolata</taxon>
        <taxon>Ciliophora</taxon>
        <taxon>Intramacronucleata</taxon>
        <taxon>Spirotrichea</taxon>
        <taxon>Stichotrichia</taxon>
        <taxon>Sporadotrichida</taxon>
        <taxon>Oxytrichidae</taxon>
        <taxon>Stylonychinae</taxon>
        <taxon>Stylonychia</taxon>
    </lineage>
</organism>
<dbReference type="Pfam" id="PF00642">
    <property type="entry name" value="zf-CCCH"/>
    <property type="match status" value="2"/>
</dbReference>
<dbReference type="InterPro" id="IPR045877">
    <property type="entry name" value="ZFP36-like"/>
</dbReference>
<protein>
    <submittedName>
        <fullName evidence="7">Zinc finger</fullName>
    </submittedName>
</protein>
<dbReference type="EMBL" id="CCKQ01000138">
    <property type="protein sequence ID" value="CDW71209.1"/>
    <property type="molecule type" value="Genomic_DNA"/>
</dbReference>
<dbReference type="PROSITE" id="PS50103">
    <property type="entry name" value="ZF_C3H1"/>
    <property type="match status" value="2"/>
</dbReference>
<proteinExistence type="predicted"/>
<dbReference type="SUPFAM" id="SSF90229">
    <property type="entry name" value="CCCH zinc finger"/>
    <property type="match status" value="2"/>
</dbReference>
<name>A0A077ZP20_STYLE</name>
<evidence type="ECO:0000256" key="5">
    <source>
        <dbReference type="PROSITE-ProRule" id="PRU00723"/>
    </source>
</evidence>
<keyword evidence="1 5" id="KW-0479">Metal-binding</keyword>
<reference evidence="7 8" key="1">
    <citation type="submission" date="2014-06" db="EMBL/GenBank/DDBJ databases">
        <authorList>
            <person name="Swart Estienne"/>
        </authorList>
    </citation>
    <scope>NUCLEOTIDE SEQUENCE [LARGE SCALE GENOMIC DNA]</scope>
    <source>
        <strain evidence="7 8">130c</strain>
    </source>
</reference>
<dbReference type="InterPro" id="IPR000571">
    <property type="entry name" value="Znf_CCCH"/>
</dbReference>
<accession>A0A077ZP20</accession>
<evidence type="ECO:0000313" key="7">
    <source>
        <dbReference type="EMBL" id="CDW71209.1"/>
    </source>
</evidence>
<keyword evidence="4 5" id="KW-0862">Zinc</keyword>
<evidence type="ECO:0000256" key="3">
    <source>
        <dbReference type="ARBA" id="ARBA00022771"/>
    </source>
</evidence>
<dbReference type="Proteomes" id="UP000039865">
    <property type="component" value="Unassembled WGS sequence"/>
</dbReference>
<evidence type="ECO:0000313" key="8">
    <source>
        <dbReference type="Proteomes" id="UP000039865"/>
    </source>
</evidence>
<feature type="zinc finger region" description="C3H1-type" evidence="5">
    <location>
        <begin position="78"/>
        <end position="106"/>
    </location>
</feature>
<dbReference type="OrthoDB" id="437580at2759"/>
<dbReference type="SMART" id="SM00356">
    <property type="entry name" value="ZnF_C3H1"/>
    <property type="match status" value="2"/>
</dbReference>
<evidence type="ECO:0000256" key="1">
    <source>
        <dbReference type="ARBA" id="ARBA00022723"/>
    </source>
</evidence>
<feature type="domain" description="C3H1-type" evidence="6">
    <location>
        <begin position="26"/>
        <end position="54"/>
    </location>
</feature>
<dbReference type="GO" id="GO:0010468">
    <property type="term" value="P:regulation of gene expression"/>
    <property type="evidence" value="ECO:0007669"/>
    <property type="project" value="UniProtKB-ARBA"/>
</dbReference>
<dbReference type="AlphaFoldDB" id="A0A077ZP20"/>
<dbReference type="Gene3D" id="4.10.1000.10">
    <property type="entry name" value="Zinc finger, CCCH-type"/>
    <property type="match status" value="2"/>
</dbReference>
<dbReference type="GO" id="GO:0051252">
    <property type="term" value="P:regulation of RNA metabolic process"/>
    <property type="evidence" value="ECO:0007669"/>
    <property type="project" value="UniProtKB-ARBA"/>
</dbReference>
<dbReference type="GO" id="GO:0008270">
    <property type="term" value="F:zinc ion binding"/>
    <property type="evidence" value="ECO:0007669"/>
    <property type="project" value="UniProtKB-KW"/>
</dbReference>
<keyword evidence="3 5" id="KW-0863">Zinc-finger</keyword>
<gene>
    <name evidence="7" type="primary">Contig14405.g15349</name>
    <name evidence="7" type="ORF">STYLEM_149</name>
</gene>
<evidence type="ECO:0000256" key="4">
    <source>
        <dbReference type="ARBA" id="ARBA00022833"/>
    </source>
</evidence>
<dbReference type="FunFam" id="4.10.1000.10:FF:000003">
    <property type="entry name" value="Zinc finger CCCH domain-containing protein"/>
    <property type="match status" value="1"/>
</dbReference>
<evidence type="ECO:0000256" key="2">
    <source>
        <dbReference type="ARBA" id="ARBA00022737"/>
    </source>
</evidence>
<feature type="zinc finger region" description="C3H1-type" evidence="5">
    <location>
        <begin position="26"/>
        <end position="54"/>
    </location>
</feature>
<dbReference type="GO" id="GO:0003729">
    <property type="term" value="F:mRNA binding"/>
    <property type="evidence" value="ECO:0007669"/>
    <property type="project" value="InterPro"/>
</dbReference>
<dbReference type="PANTHER" id="PTHR12547">
    <property type="entry name" value="CCCH ZINC FINGER/TIS11-RELATED"/>
    <property type="match status" value="1"/>
</dbReference>
<dbReference type="InParanoid" id="A0A077ZP20"/>
<keyword evidence="8" id="KW-1185">Reference proteome</keyword>